<protein>
    <submittedName>
        <fullName evidence="1">Uncharacterized protein</fullName>
    </submittedName>
</protein>
<name>A0ABQ9ZP74_9CRUS</name>
<evidence type="ECO:0000313" key="2">
    <source>
        <dbReference type="Proteomes" id="UP001234178"/>
    </source>
</evidence>
<gene>
    <name evidence="1" type="ORF">OUZ56_027239</name>
</gene>
<dbReference type="Proteomes" id="UP001234178">
    <property type="component" value="Unassembled WGS sequence"/>
</dbReference>
<accession>A0ABQ9ZP74</accession>
<keyword evidence="2" id="KW-1185">Reference proteome</keyword>
<reference evidence="1 2" key="1">
    <citation type="journal article" date="2023" name="Nucleic Acids Res.">
        <title>The hologenome of Daphnia magna reveals possible DNA methylation and microbiome-mediated evolution of the host genome.</title>
        <authorList>
            <person name="Chaturvedi A."/>
            <person name="Li X."/>
            <person name="Dhandapani V."/>
            <person name="Marshall H."/>
            <person name="Kissane S."/>
            <person name="Cuenca-Cambronero M."/>
            <person name="Asole G."/>
            <person name="Calvet F."/>
            <person name="Ruiz-Romero M."/>
            <person name="Marangio P."/>
            <person name="Guigo R."/>
            <person name="Rago D."/>
            <person name="Mirbahai L."/>
            <person name="Eastwood N."/>
            <person name="Colbourne J.K."/>
            <person name="Zhou J."/>
            <person name="Mallon E."/>
            <person name="Orsini L."/>
        </authorList>
    </citation>
    <scope>NUCLEOTIDE SEQUENCE [LARGE SCALE GENOMIC DNA]</scope>
    <source>
        <strain evidence="1">LRV0_1</strain>
    </source>
</reference>
<comment type="caution">
    <text evidence="1">The sequence shown here is derived from an EMBL/GenBank/DDBJ whole genome shotgun (WGS) entry which is preliminary data.</text>
</comment>
<proteinExistence type="predicted"/>
<organism evidence="1 2">
    <name type="scientific">Daphnia magna</name>
    <dbReference type="NCBI Taxonomy" id="35525"/>
    <lineage>
        <taxon>Eukaryota</taxon>
        <taxon>Metazoa</taxon>
        <taxon>Ecdysozoa</taxon>
        <taxon>Arthropoda</taxon>
        <taxon>Crustacea</taxon>
        <taxon>Branchiopoda</taxon>
        <taxon>Diplostraca</taxon>
        <taxon>Cladocera</taxon>
        <taxon>Anomopoda</taxon>
        <taxon>Daphniidae</taxon>
        <taxon>Daphnia</taxon>
    </lineage>
</organism>
<dbReference type="EMBL" id="JAOYFB010000004">
    <property type="protein sequence ID" value="KAK4014729.1"/>
    <property type="molecule type" value="Genomic_DNA"/>
</dbReference>
<sequence>MQLRSYHVEPDEVWKLVCKSVETTICFPDHQAEHMKVATDLKAMKLLKCKDLGIQWLKFLLIL</sequence>
<evidence type="ECO:0000313" key="1">
    <source>
        <dbReference type="EMBL" id="KAK4014729.1"/>
    </source>
</evidence>